<organism evidence="3 6">
    <name type="scientific">Pseudoduganella albidiflava</name>
    <dbReference type="NCBI Taxonomy" id="321983"/>
    <lineage>
        <taxon>Bacteria</taxon>
        <taxon>Pseudomonadati</taxon>
        <taxon>Pseudomonadota</taxon>
        <taxon>Betaproteobacteria</taxon>
        <taxon>Burkholderiales</taxon>
        <taxon>Oxalobacteraceae</taxon>
        <taxon>Telluria group</taxon>
        <taxon>Pseudoduganella</taxon>
    </lineage>
</organism>
<feature type="domain" description="Peptidase metallopeptidase" evidence="2">
    <location>
        <begin position="54"/>
        <end position="201"/>
    </location>
</feature>
<reference evidence="4 5" key="2">
    <citation type="submission" date="2019-02" db="EMBL/GenBank/DDBJ databases">
        <title>Draft Genome Sequences of Six Type Strains of the Genus Massilia.</title>
        <authorList>
            <person name="Miess H."/>
            <person name="Frediansyhah A."/>
            <person name="Gross H."/>
        </authorList>
    </citation>
    <scope>NUCLEOTIDE SEQUENCE [LARGE SCALE GENOMIC DNA]</scope>
    <source>
        <strain evidence="4 5">DSM 17472</strain>
    </source>
</reference>
<dbReference type="Gene3D" id="3.40.390.10">
    <property type="entry name" value="Collagenase (Catalytic Domain)"/>
    <property type="match status" value="1"/>
</dbReference>
<evidence type="ECO:0000313" key="6">
    <source>
        <dbReference type="Proteomes" id="UP000628442"/>
    </source>
</evidence>
<reference evidence="3" key="1">
    <citation type="journal article" date="2014" name="Int. J. Syst. Evol. Microbiol.">
        <title>Complete genome sequence of Corynebacterium casei LMG S-19264T (=DSM 44701T), isolated from a smear-ripened cheese.</title>
        <authorList>
            <consortium name="US DOE Joint Genome Institute (JGI-PGF)"/>
            <person name="Walter F."/>
            <person name="Albersmeier A."/>
            <person name="Kalinowski J."/>
            <person name="Ruckert C."/>
        </authorList>
    </citation>
    <scope>NUCLEOTIDE SEQUENCE</scope>
    <source>
        <strain evidence="3">KCTC 12343</strain>
    </source>
</reference>
<evidence type="ECO:0000256" key="1">
    <source>
        <dbReference type="SAM" id="MobiDB-lite"/>
    </source>
</evidence>
<dbReference type="GO" id="GO:0006508">
    <property type="term" value="P:proteolysis"/>
    <property type="evidence" value="ECO:0007669"/>
    <property type="project" value="InterPro"/>
</dbReference>
<dbReference type="GO" id="GO:0008270">
    <property type="term" value="F:zinc ion binding"/>
    <property type="evidence" value="ECO:0007669"/>
    <property type="project" value="InterPro"/>
</dbReference>
<evidence type="ECO:0000313" key="5">
    <source>
        <dbReference type="Proteomes" id="UP000292307"/>
    </source>
</evidence>
<dbReference type="InterPro" id="IPR024079">
    <property type="entry name" value="MetalloPept_cat_dom_sf"/>
</dbReference>
<dbReference type="EMBL" id="CP036401">
    <property type="protein sequence ID" value="QBI01977.1"/>
    <property type="molecule type" value="Genomic_DNA"/>
</dbReference>
<evidence type="ECO:0000313" key="4">
    <source>
        <dbReference type="EMBL" id="QBI01977.1"/>
    </source>
</evidence>
<gene>
    <name evidence="4" type="ORF">EYF70_14790</name>
    <name evidence="3" type="ORF">GCM10007387_20030</name>
</gene>
<evidence type="ECO:0000313" key="3">
    <source>
        <dbReference type="EMBL" id="GGY38063.1"/>
    </source>
</evidence>
<feature type="region of interest" description="Disordered" evidence="1">
    <location>
        <begin position="1"/>
        <end position="27"/>
    </location>
</feature>
<dbReference type="SUPFAM" id="SSF55486">
    <property type="entry name" value="Metalloproteases ('zincins'), catalytic domain"/>
    <property type="match status" value="1"/>
</dbReference>
<dbReference type="Proteomes" id="UP000628442">
    <property type="component" value="Unassembled WGS sequence"/>
</dbReference>
<dbReference type="OrthoDB" id="3669864at2"/>
<dbReference type="InterPro" id="IPR001506">
    <property type="entry name" value="Peptidase_M12A"/>
</dbReference>
<dbReference type="SMART" id="SM00235">
    <property type="entry name" value="ZnMc"/>
    <property type="match status" value="1"/>
</dbReference>
<name>A0A411WZ34_9BURK</name>
<dbReference type="RefSeq" id="WP_131146095.1">
    <property type="nucleotide sequence ID" value="NZ_BMWV01000004.1"/>
</dbReference>
<sequence length="383" mass="43843">MSEKYDTVPTRHESSDEKVAAEGGKPHYCAMRPRPRRVFSPAVTAQREGLINTFSSKWVSGTTLHYYFFDRPTDGEKVLFSDGTTQLRSWVGEEEQRAVVRDAFEVWSSVDIGLKFEEVATREEAEIRIGFMRGDGAWSYLGRDILEHGPNERTMNFGWDLTRSGEIDTAVHEIGHSLGFPHEHQNPKAGIVWDEEAVYAALAEPPNSWPRETTFWNIIRKLDPNEVEGSTWDPDSVMHYPFAKGMIKEPVRYFDEGLQPAGGLSARDISWVKALYPPQVDNTVQLKPAQSVLLELTPGEQRSFRVRPEETRRYEFRTFGTSDSVMVLFENDNGEFRYLTGDDDSGEDTNAAFRLKLVKGREYALRVRLYHSERQGQTAVMMW</sequence>
<proteinExistence type="predicted"/>
<keyword evidence="5" id="KW-1185">Reference proteome</keyword>
<keyword evidence="4" id="KW-0645">Protease</keyword>
<dbReference type="EMBL" id="BMWV01000004">
    <property type="protein sequence ID" value="GGY38063.1"/>
    <property type="molecule type" value="Genomic_DNA"/>
</dbReference>
<evidence type="ECO:0000259" key="2">
    <source>
        <dbReference type="SMART" id="SM00235"/>
    </source>
</evidence>
<reference evidence="3" key="3">
    <citation type="submission" date="2022-12" db="EMBL/GenBank/DDBJ databases">
        <authorList>
            <person name="Sun Q."/>
            <person name="Kim S."/>
        </authorList>
    </citation>
    <scope>NUCLEOTIDE SEQUENCE</scope>
    <source>
        <strain evidence="3">KCTC 12343</strain>
    </source>
</reference>
<dbReference type="Proteomes" id="UP000292307">
    <property type="component" value="Chromosome"/>
</dbReference>
<dbReference type="PANTHER" id="PTHR10127:SF850">
    <property type="entry name" value="METALLOENDOPEPTIDASE"/>
    <property type="match status" value="1"/>
</dbReference>
<keyword evidence="4" id="KW-0378">Hydrolase</keyword>
<dbReference type="GO" id="GO:0004222">
    <property type="term" value="F:metalloendopeptidase activity"/>
    <property type="evidence" value="ECO:0007669"/>
    <property type="project" value="InterPro"/>
</dbReference>
<protein>
    <submittedName>
        <fullName evidence="4">Matrixin family metalloprotease</fullName>
    </submittedName>
</protein>
<keyword evidence="4" id="KW-0482">Metalloprotease</keyword>
<accession>A0A411WZ34</accession>
<dbReference type="InterPro" id="IPR006026">
    <property type="entry name" value="Peptidase_Metallo"/>
</dbReference>
<dbReference type="PANTHER" id="PTHR10127">
    <property type="entry name" value="DISCOIDIN, CUB, EGF, LAMININ , AND ZINC METALLOPROTEASE DOMAIN CONTAINING"/>
    <property type="match status" value="1"/>
</dbReference>
<dbReference type="Pfam" id="PF01400">
    <property type="entry name" value="Astacin"/>
    <property type="match status" value="1"/>
</dbReference>
<dbReference type="AlphaFoldDB" id="A0A411WZ34"/>
<feature type="compositionally biased region" description="Basic and acidic residues" evidence="1">
    <location>
        <begin position="1"/>
        <end position="20"/>
    </location>
</feature>